<dbReference type="InterPro" id="IPR049457">
    <property type="entry name" value="Emfourin"/>
</dbReference>
<dbReference type="EMBL" id="JAVAMQ010000009">
    <property type="protein sequence ID" value="MDP5307679.1"/>
    <property type="molecule type" value="Genomic_DNA"/>
</dbReference>
<reference evidence="1 2" key="1">
    <citation type="submission" date="2023-08" db="EMBL/GenBank/DDBJ databases">
        <authorList>
            <person name="Park J.-S."/>
        </authorList>
    </citation>
    <scope>NUCLEOTIDE SEQUENCE [LARGE SCALE GENOMIC DNA]</scope>
    <source>
        <strain evidence="1 2">2205BS29-5</strain>
    </source>
</reference>
<dbReference type="Proteomes" id="UP001224997">
    <property type="component" value="Unassembled WGS sequence"/>
</dbReference>
<gene>
    <name evidence="1" type="ORF">Q5Y72_11305</name>
</gene>
<evidence type="ECO:0000313" key="1">
    <source>
        <dbReference type="EMBL" id="MDP5307679.1"/>
    </source>
</evidence>
<organism evidence="1 2">
    <name type="scientific">Paracoccus spongiarum</name>
    <dbReference type="NCBI Taxonomy" id="3064387"/>
    <lineage>
        <taxon>Bacteria</taxon>
        <taxon>Pseudomonadati</taxon>
        <taxon>Pseudomonadota</taxon>
        <taxon>Alphaproteobacteria</taxon>
        <taxon>Rhodobacterales</taxon>
        <taxon>Paracoccaceae</taxon>
        <taxon>Paracoccus</taxon>
    </lineage>
</organism>
<keyword evidence="2" id="KW-1185">Reference proteome</keyword>
<proteinExistence type="predicted"/>
<evidence type="ECO:0000313" key="2">
    <source>
        <dbReference type="Proteomes" id="UP001224997"/>
    </source>
</evidence>
<accession>A0ABT9JD34</accession>
<name>A0ABT9JD34_9RHOB</name>
<dbReference type="Pfam" id="PF20242">
    <property type="entry name" value="Emfourin"/>
    <property type="match status" value="1"/>
</dbReference>
<sequence>MIIEIAAEGGFGGIAAASVTKRIDLDQQGARMRQEFCDAFEPDELARLASQPCTTCADRMTYRITLTDDRQQSRIFTIREDQLPPEMLDLIDQM</sequence>
<protein>
    <submittedName>
        <fullName evidence="1">Uncharacterized protein</fullName>
    </submittedName>
</protein>
<dbReference type="RefSeq" id="WP_305963532.1">
    <property type="nucleotide sequence ID" value="NZ_JAVAMQ010000009.1"/>
</dbReference>
<comment type="caution">
    <text evidence="1">The sequence shown here is derived from an EMBL/GenBank/DDBJ whole genome shotgun (WGS) entry which is preliminary data.</text>
</comment>